<keyword evidence="1" id="KW-0472">Membrane</keyword>
<feature type="transmembrane region" description="Helical" evidence="1">
    <location>
        <begin position="6"/>
        <end position="26"/>
    </location>
</feature>
<comment type="caution">
    <text evidence="2">The sequence shown here is derived from an EMBL/GenBank/DDBJ whole genome shotgun (WGS) entry which is preliminary data.</text>
</comment>
<dbReference type="EMBL" id="JAEPQZ010000010">
    <property type="protein sequence ID" value="KAG2176504.1"/>
    <property type="molecule type" value="Genomic_DNA"/>
</dbReference>
<name>A0A8H7PLT0_MORIS</name>
<keyword evidence="1" id="KW-0812">Transmembrane</keyword>
<evidence type="ECO:0000313" key="3">
    <source>
        <dbReference type="Proteomes" id="UP000654370"/>
    </source>
</evidence>
<keyword evidence="3" id="KW-1185">Reference proteome</keyword>
<keyword evidence="1" id="KW-1133">Transmembrane helix</keyword>
<dbReference type="AlphaFoldDB" id="A0A8H7PLT0"/>
<sequence>MDSNVEIVVITIAIVVCVAALAFVLIRHIRRQNAERSRHIGQLETTDTECRSPNHRHWLSKFSKKSKAHKSQPDMYCHNFYTLSEPQSLAPAYLSWTTSSAASPTQQMLEGYETPRSTMEENMDPIQLSLVKQDEADRIWYHSNSSSIFNDHYTKRLSEPGVRHSIEYSVW</sequence>
<dbReference type="OrthoDB" id="2397211at2759"/>
<organism evidence="2 3">
    <name type="scientific">Mortierella isabellina</name>
    <name type="common">Filamentous fungus</name>
    <name type="synonym">Umbelopsis isabellina</name>
    <dbReference type="NCBI Taxonomy" id="91625"/>
    <lineage>
        <taxon>Eukaryota</taxon>
        <taxon>Fungi</taxon>
        <taxon>Fungi incertae sedis</taxon>
        <taxon>Mucoromycota</taxon>
        <taxon>Mucoromycotina</taxon>
        <taxon>Umbelopsidomycetes</taxon>
        <taxon>Umbelopsidales</taxon>
        <taxon>Umbelopsidaceae</taxon>
        <taxon>Umbelopsis</taxon>
    </lineage>
</organism>
<evidence type="ECO:0000256" key="1">
    <source>
        <dbReference type="SAM" id="Phobius"/>
    </source>
</evidence>
<proteinExistence type="predicted"/>
<dbReference type="Proteomes" id="UP000654370">
    <property type="component" value="Unassembled WGS sequence"/>
</dbReference>
<reference evidence="2" key="1">
    <citation type="submission" date="2020-12" db="EMBL/GenBank/DDBJ databases">
        <title>Metabolic potential, ecology and presence of endohyphal bacteria is reflected in genomic diversity of Mucoromycotina.</title>
        <authorList>
            <person name="Muszewska A."/>
            <person name="Okrasinska A."/>
            <person name="Steczkiewicz K."/>
            <person name="Drgas O."/>
            <person name="Orlowska M."/>
            <person name="Perlinska-Lenart U."/>
            <person name="Aleksandrzak-Piekarczyk T."/>
            <person name="Szatraj K."/>
            <person name="Zielenkiewicz U."/>
            <person name="Pilsyk S."/>
            <person name="Malc E."/>
            <person name="Mieczkowski P."/>
            <person name="Kruszewska J.S."/>
            <person name="Biernat P."/>
            <person name="Pawlowska J."/>
        </authorList>
    </citation>
    <scope>NUCLEOTIDE SEQUENCE</scope>
    <source>
        <strain evidence="2">WA0000067209</strain>
    </source>
</reference>
<accession>A0A8H7PLT0</accession>
<gene>
    <name evidence="2" type="ORF">INT43_005744</name>
</gene>
<protein>
    <submittedName>
        <fullName evidence="2">Uncharacterized protein</fullName>
    </submittedName>
</protein>
<evidence type="ECO:0000313" key="2">
    <source>
        <dbReference type="EMBL" id="KAG2176504.1"/>
    </source>
</evidence>